<dbReference type="OMA" id="QRKDKYY"/>
<feature type="active site" description="Proton acceptor" evidence="8">
    <location>
        <position position="165"/>
    </location>
</feature>
<dbReference type="InterPro" id="IPR012920">
    <property type="entry name" value="rRNA_MeTfrase_SPB1-like_C"/>
</dbReference>
<feature type="domain" description="Ribosomal RNA methyltransferase SPB1-like C-terminal" evidence="11">
    <location>
        <begin position="681"/>
        <end position="902"/>
    </location>
</feature>
<feature type="region of interest" description="Disordered" evidence="9">
    <location>
        <begin position="539"/>
        <end position="601"/>
    </location>
</feature>
<feature type="compositionally biased region" description="Acidic residues" evidence="9">
    <location>
        <begin position="696"/>
        <end position="705"/>
    </location>
</feature>
<evidence type="ECO:0000313" key="14">
    <source>
        <dbReference type="Proteomes" id="UP000012073"/>
    </source>
</evidence>
<dbReference type="PhylomeDB" id="R7QMM3"/>
<dbReference type="Pfam" id="PF01728">
    <property type="entry name" value="FtsJ"/>
    <property type="match status" value="1"/>
</dbReference>
<proteinExistence type="inferred from homology"/>
<feature type="compositionally biased region" description="Acidic residues" evidence="9">
    <location>
        <begin position="627"/>
        <end position="637"/>
    </location>
</feature>
<dbReference type="STRING" id="2769.R7QMM3"/>
<comment type="catalytic activity">
    <reaction evidence="8">
        <text>a ribonucleotide in rRNA + S-adenosyl-L-methionine = a 2'-O-methylribonucleotide in rRNA + S-adenosyl-L-homocysteine + H(+)</text>
        <dbReference type="Rhea" id="RHEA:48628"/>
        <dbReference type="Rhea" id="RHEA-COMP:12164"/>
        <dbReference type="Rhea" id="RHEA-COMP:12165"/>
        <dbReference type="ChEBI" id="CHEBI:15378"/>
        <dbReference type="ChEBI" id="CHEBI:57856"/>
        <dbReference type="ChEBI" id="CHEBI:59789"/>
        <dbReference type="ChEBI" id="CHEBI:90675"/>
        <dbReference type="ChEBI" id="CHEBI:90676"/>
    </reaction>
</comment>
<keyword evidence="14" id="KW-1185">Reference proteome</keyword>
<evidence type="ECO:0000259" key="10">
    <source>
        <dbReference type="Pfam" id="PF01728"/>
    </source>
</evidence>
<feature type="compositionally biased region" description="Basic and acidic residues" evidence="9">
    <location>
        <begin position="363"/>
        <end position="395"/>
    </location>
</feature>
<keyword evidence="6 8" id="KW-0949">S-adenosyl-L-methionine</keyword>
<feature type="region of interest" description="Disordered" evidence="9">
    <location>
        <begin position="671"/>
        <end position="720"/>
    </location>
</feature>
<dbReference type="EMBL" id="HG002071">
    <property type="protein sequence ID" value="CDF39767.1"/>
    <property type="molecule type" value="Genomic_DNA"/>
</dbReference>
<feature type="binding site" evidence="8">
    <location>
        <position position="93"/>
    </location>
    <ligand>
        <name>S-adenosyl-L-methionine</name>
        <dbReference type="ChEBI" id="CHEBI:59789"/>
    </ligand>
</feature>
<dbReference type="GO" id="GO:0000463">
    <property type="term" value="P:maturation of LSU-rRNA from tricistronic rRNA transcript (SSU-rRNA, 5.8S rRNA, LSU-rRNA)"/>
    <property type="evidence" value="ECO:0007669"/>
    <property type="project" value="TreeGrafter"/>
</dbReference>
<dbReference type="Gramene" id="CDF39767">
    <property type="protein sequence ID" value="CDF39767"/>
    <property type="gene ID" value="CHC_T00000415001"/>
</dbReference>
<dbReference type="InterPro" id="IPR002877">
    <property type="entry name" value="RNA_MeTrfase_FtsJ_dom"/>
</dbReference>
<feature type="binding site" evidence="8">
    <location>
        <position position="59"/>
    </location>
    <ligand>
        <name>S-adenosyl-L-methionine</name>
        <dbReference type="ChEBI" id="CHEBI:59789"/>
    </ligand>
</feature>
<dbReference type="InterPro" id="IPR024576">
    <property type="entry name" value="rRNA_MeTfrase_Spb1_DUF3381"/>
</dbReference>
<dbReference type="InterPro" id="IPR050082">
    <property type="entry name" value="RNA_methyltr_RlmE"/>
</dbReference>
<evidence type="ECO:0000256" key="8">
    <source>
        <dbReference type="HAMAP-Rule" id="MF_03163"/>
    </source>
</evidence>
<dbReference type="KEGG" id="ccp:CHC_T00000415001"/>
<reference evidence="14" key="1">
    <citation type="journal article" date="2013" name="Proc. Natl. Acad. Sci. U.S.A.">
        <title>Genome structure and metabolic features in the red seaweed Chondrus crispus shed light on evolution of the Archaeplastida.</title>
        <authorList>
            <person name="Collen J."/>
            <person name="Porcel B."/>
            <person name="Carre W."/>
            <person name="Ball S.G."/>
            <person name="Chaparro C."/>
            <person name="Tonon T."/>
            <person name="Barbeyron T."/>
            <person name="Michel G."/>
            <person name="Noel B."/>
            <person name="Valentin K."/>
            <person name="Elias M."/>
            <person name="Artiguenave F."/>
            <person name="Arun A."/>
            <person name="Aury J.M."/>
            <person name="Barbosa-Neto J.F."/>
            <person name="Bothwell J.H."/>
            <person name="Bouget F.Y."/>
            <person name="Brillet L."/>
            <person name="Cabello-Hurtado F."/>
            <person name="Capella-Gutierrez S."/>
            <person name="Charrier B."/>
            <person name="Cladiere L."/>
            <person name="Cock J.M."/>
            <person name="Coelho S.M."/>
            <person name="Colleoni C."/>
            <person name="Czjzek M."/>
            <person name="Da Silva C."/>
            <person name="Delage L."/>
            <person name="Denoeud F."/>
            <person name="Deschamps P."/>
            <person name="Dittami S.M."/>
            <person name="Gabaldon T."/>
            <person name="Gachon C.M."/>
            <person name="Groisillier A."/>
            <person name="Herve C."/>
            <person name="Jabbari K."/>
            <person name="Katinka M."/>
            <person name="Kloareg B."/>
            <person name="Kowalczyk N."/>
            <person name="Labadie K."/>
            <person name="Leblanc C."/>
            <person name="Lopez P.J."/>
            <person name="McLachlan D.H."/>
            <person name="Meslet-Cladiere L."/>
            <person name="Moustafa A."/>
            <person name="Nehr Z."/>
            <person name="Nyvall Collen P."/>
            <person name="Panaud O."/>
            <person name="Partensky F."/>
            <person name="Poulain J."/>
            <person name="Rensing S.A."/>
            <person name="Rousvoal S."/>
            <person name="Samson G."/>
            <person name="Symeonidi A."/>
            <person name="Weissenbach J."/>
            <person name="Zambounis A."/>
            <person name="Wincker P."/>
            <person name="Boyen C."/>
        </authorList>
    </citation>
    <scope>NUCLEOTIDE SEQUENCE [LARGE SCALE GENOMIC DNA]</scope>
    <source>
        <strain evidence="14">cv. Stackhouse</strain>
    </source>
</reference>
<evidence type="ECO:0000259" key="11">
    <source>
        <dbReference type="Pfam" id="PF07780"/>
    </source>
</evidence>
<dbReference type="GO" id="GO:0000466">
    <property type="term" value="P:maturation of 5.8S rRNA from tricistronic rRNA transcript (SSU-rRNA, 5.8S rRNA, LSU-rRNA)"/>
    <property type="evidence" value="ECO:0007669"/>
    <property type="project" value="TreeGrafter"/>
</dbReference>
<dbReference type="GeneID" id="17317779"/>
<dbReference type="OrthoDB" id="5032at2759"/>
<keyword evidence="8" id="KW-0175">Coiled coil</keyword>
<keyword evidence="7 8" id="KW-0539">Nucleus</keyword>
<feature type="compositionally biased region" description="Low complexity" evidence="9">
    <location>
        <begin position="578"/>
        <end position="589"/>
    </location>
</feature>
<feature type="binding site" evidence="8">
    <location>
        <position position="125"/>
    </location>
    <ligand>
        <name>S-adenosyl-L-methionine</name>
        <dbReference type="ChEBI" id="CHEBI:59789"/>
    </ligand>
</feature>
<dbReference type="Pfam" id="PF07780">
    <property type="entry name" value="Spb1_C"/>
    <property type="match status" value="1"/>
</dbReference>
<dbReference type="AlphaFoldDB" id="R7QMM3"/>
<dbReference type="GO" id="GO:0030687">
    <property type="term" value="C:preribosome, large subunit precursor"/>
    <property type="evidence" value="ECO:0007669"/>
    <property type="project" value="TreeGrafter"/>
</dbReference>
<evidence type="ECO:0000313" key="13">
    <source>
        <dbReference type="EMBL" id="CDF39767.1"/>
    </source>
</evidence>
<comment type="subcellular location">
    <subcellularLocation>
        <location evidence="1 8">Nucleus</location>
        <location evidence="1 8">Nucleolus</location>
    </subcellularLocation>
</comment>
<dbReference type="GO" id="GO:0016435">
    <property type="term" value="F:rRNA (guanine) methyltransferase activity"/>
    <property type="evidence" value="ECO:0007669"/>
    <property type="project" value="TreeGrafter"/>
</dbReference>
<accession>R7QMM3</accession>
<evidence type="ECO:0000256" key="7">
    <source>
        <dbReference type="ARBA" id="ARBA00023242"/>
    </source>
</evidence>
<feature type="region of interest" description="Disordered" evidence="9">
    <location>
        <begin position="363"/>
        <end position="428"/>
    </location>
</feature>
<feature type="compositionally biased region" description="Basic residues" evidence="9">
    <location>
        <begin position="417"/>
        <end position="426"/>
    </location>
</feature>
<comment type="similarity">
    <text evidence="8">Belongs to the class I-like SAM-binding methyltransferase superfamily. RNA methyltransferase RlmE family. SPB1 subfamily.</text>
</comment>
<dbReference type="InterPro" id="IPR015507">
    <property type="entry name" value="rRNA-MeTfrase_E"/>
</dbReference>
<feature type="compositionally biased region" description="Basic and acidic residues" evidence="9">
    <location>
        <begin position="671"/>
        <end position="681"/>
    </location>
</feature>
<evidence type="ECO:0000256" key="4">
    <source>
        <dbReference type="ARBA" id="ARBA00022603"/>
    </source>
</evidence>
<evidence type="ECO:0000259" key="12">
    <source>
        <dbReference type="Pfam" id="PF11861"/>
    </source>
</evidence>
<dbReference type="RefSeq" id="XP_005710061.1">
    <property type="nucleotide sequence ID" value="XM_005710004.1"/>
</dbReference>
<comment type="function">
    <text evidence="8">Probable methyltransferase involved in the maturation of rRNA and in the biogenesis of ribosomal subunits.</text>
</comment>
<dbReference type="GO" id="GO:0005730">
    <property type="term" value="C:nucleolus"/>
    <property type="evidence" value="ECO:0007669"/>
    <property type="project" value="UniProtKB-SubCell"/>
</dbReference>
<dbReference type="InterPro" id="IPR028589">
    <property type="entry name" value="SPB1-like"/>
</dbReference>
<dbReference type="FunFam" id="3.40.50.150:FF:000004">
    <property type="entry name" value="AdoMet-dependent rRNA methyltransferase SPB1"/>
    <property type="match status" value="1"/>
</dbReference>
<protein>
    <recommendedName>
        <fullName evidence="8">Putative rRNA methyltransferase</fullName>
        <ecNumber evidence="8">2.1.1.-</ecNumber>
    </recommendedName>
    <alternativeName>
        <fullName evidence="8">2'-O-ribose RNA methyltransferase SPB1 homolog</fullName>
    </alternativeName>
</protein>
<feature type="binding site" evidence="8">
    <location>
        <position position="77"/>
    </location>
    <ligand>
        <name>S-adenosyl-L-methionine</name>
        <dbReference type="ChEBI" id="CHEBI:59789"/>
    </ligand>
</feature>
<feature type="region of interest" description="Disordered" evidence="9">
    <location>
        <begin position="752"/>
        <end position="776"/>
    </location>
</feature>
<feature type="coiled-coil region" evidence="8">
    <location>
        <begin position="798"/>
        <end position="825"/>
    </location>
</feature>
<dbReference type="HAMAP" id="MF_01547">
    <property type="entry name" value="RNA_methyltr_E"/>
    <property type="match status" value="1"/>
</dbReference>
<keyword evidence="2 8" id="KW-0690">Ribosome biogenesis</keyword>
<feature type="domain" description="DUF3381" evidence="12">
    <location>
        <begin position="254"/>
        <end position="429"/>
    </location>
</feature>
<evidence type="ECO:0000256" key="5">
    <source>
        <dbReference type="ARBA" id="ARBA00022679"/>
    </source>
</evidence>
<evidence type="ECO:0000256" key="9">
    <source>
        <dbReference type="SAM" id="MobiDB-lite"/>
    </source>
</evidence>
<evidence type="ECO:0000256" key="6">
    <source>
        <dbReference type="ARBA" id="ARBA00022691"/>
    </source>
</evidence>
<name>R7QMM3_CHOCR</name>
<feature type="region of interest" description="Disordered" evidence="9">
    <location>
        <begin position="893"/>
        <end position="913"/>
    </location>
</feature>
<dbReference type="PANTHER" id="PTHR10920">
    <property type="entry name" value="RIBOSOMAL RNA METHYLTRANSFERASE"/>
    <property type="match status" value="1"/>
</dbReference>
<feature type="compositionally biased region" description="Basic and acidic residues" evidence="9">
    <location>
        <begin position="557"/>
        <end position="567"/>
    </location>
</feature>
<organism evidence="13 14">
    <name type="scientific">Chondrus crispus</name>
    <name type="common">Carrageen Irish moss</name>
    <name type="synonym">Polymorpha crispa</name>
    <dbReference type="NCBI Taxonomy" id="2769"/>
    <lineage>
        <taxon>Eukaryota</taxon>
        <taxon>Rhodophyta</taxon>
        <taxon>Florideophyceae</taxon>
        <taxon>Rhodymeniophycidae</taxon>
        <taxon>Gigartinales</taxon>
        <taxon>Gigartinaceae</taxon>
        <taxon>Chondrus</taxon>
    </lineage>
</organism>
<feature type="domain" description="Ribosomal RNA methyltransferase FtsJ" evidence="10">
    <location>
        <begin position="24"/>
        <end position="208"/>
    </location>
</feature>
<dbReference type="Proteomes" id="UP000012073">
    <property type="component" value="Unassembled WGS sequence"/>
</dbReference>
<dbReference type="EC" id="2.1.1.-" evidence="8"/>
<evidence type="ECO:0000256" key="1">
    <source>
        <dbReference type="ARBA" id="ARBA00004604"/>
    </source>
</evidence>
<feature type="region of interest" description="Disordered" evidence="9">
    <location>
        <begin position="469"/>
        <end position="514"/>
    </location>
</feature>
<feature type="binding site" evidence="8">
    <location>
        <position position="57"/>
    </location>
    <ligand>
        <name>S-adenosyl-L-methionine</name>
        <dbReference type="ChEBI" id="CHEBI:59789"/>
    </ligand>
</feature>
<evidence type="ECO:0000256" key="3">
    <source>
        <dbReference type="ARBA" id="ARBA00022552"/>
    </source>
</evidence>
<dbReference type="GO" id="GO:0008650">
    <property type="term" value="F:rRNA (uridine-2'-O-)-methyltransferase activity"/>
    <property type="evidence" value="ECO:0007669"/>
    <property type="project" value="TreeGrafter"/>
</dbReference>
<dbReference type="Pfam" id="PF11861">
    <property type="entry name" value="DUF3381"/>
    <property type="match status" value="1"/>
</dbReference>
<dbReference type="HAMAP" id="MF_03163">
    <property type="entry name" value="RNA_methyltr_E_SPB1"/>
    <property type="match status" value="1"/>
</dbReference>
<evidence type="ECO:0000256" key="2">
    <source>
        <dbReference type="ARBA" id="ARBA00022517"/>
    </source>
</evidence>
<dbReference type="InterPro" id="IPR029063">
    <property type="entry name" value="SAM-dependent_MTases_sf"/>
</dbReference>
<dbReference type="PANTHER" id="PTHR10920:SF13">
    <property type="entry name" value="PRE-RRNA 2'-O-RIBOSE RNA METHYLTRANSFERASE FTSJ3"/>
    <property type="match status" value="1"/>
</dbReference>
<keyword evidence="4 8" id="KW-0489">Methyltransferase</keyword>
<gene>
    <name evidence="13" type="ORF">CHC_T00000415001</name>
</gene>
<feature type="region of interest" description="Disordered" evidence="9">
    <location>
        <begin position="623"/>
        <end position="656"/>
    </location>
</feature>
<keyword evidence="3 8" id="KW-0698">rRNA processing</keyword>
<sequence length="913" mass="102262">MGKKVKTGKNRQDKFYKLAKEQGFRSRASFKLVQLNKRFDFLSGAARGVVDLCAAPGGWMQVARKHMPVSAPCIGIDLVPIHNVPGCVGLVGDITTESARADLKRSLQEAHGNRSGNKVDVVLNDGSPNMGSAWLQDAYTQSELTLAALRLAADFLAPGGVFVTKVFRSNDYNSLLFVMNQLFRRVNATKPTASRSESAEIYVMCIDFKAPKAIDPRLLNPKYVFKDMASEPLSQTDTADKPDLFLNTVMKDMKKQKRHRGGYADGERTLFRRVSVLDFCRTQRPVALMVDSSQFSFEPRAIKSEEVDEEQARQVSKLLTEMPETSSEVRSCCEDLKVLARRDFKLLIKWRLAARGALQRESLLEPGKKTEGDAEEKEQGPEKDEDGESMHKRDSSDEEENINEELQKVQAEALARDKRKKRKANKLRSAIQRKIDMKIFLPESGGTVDDDAPEGLFAMKTAKRAEKHGAAVVDIPADDPHDADDEGDGGSHSDDMKVSLPFKTGDLNNTVSEETADIAEDLDRWYKVYLTRKKRDKNGVLLAESKERKRITKRKALRDAYEKRQSEPGEQDESARPSLVVDSSESSSDGEQFGEDIRISRRTGQSREAALFFSQPMFQGMAHLSSDDDADVGDDDTREGMEIDIGQPEGNGIDEQNENFHAAAIREARRMAAEKEKKMAEDGDGFDVVPMQKDDSDNENGEDPTSDSSFHSSDYDTDEKAEMVAIGRKMRQSKTEASDVLDEAYNRYTFDDPDDLPRWFADPDPTYRRRQPPVTKEQVAEMKEYIKALQAAPTKKEAEAKARQRARATKKLDAVKAKANNIAEQGDVPASSRMRAIEDLYKQAMKSGKSGKKNKKKVYQVVRPNGRMVVGKSDKKGRKARGGVRTTLVDKRLKSDKRGLAKANARIKKRSKR</sequence>
<dbReference type="Gene3D" id="3.40.50.150">
    <property type="entry name" value="Vaccinia Virus protein VP39"/>
    <property type="match status" value="1"/>
</dbReference>
<dbReference type="SUPFAM" id="SSF53335">
    <property type="entry name" value="S-adenosyl-L-methionine-dependent methyltransferases"/>
    <property type="match status" value="1"/>
</dbReference>
<keyword evidence="5 8" id="KW-0808">Transferase</keyword>